<proteinExistence type="inferred from homology"/>
<evidence type="ECO:0000313" key="10">
    <source>
        <dbReference type="Proteomes" id="UP001461498"/>
    </source>
</evidence>
<sequence>MWFTYSVLISIIQGTVTIFILTQNLILDSVNESRVPEKKIALYILQFLGIVLILENLLHLYSLCSNNKLWSKFLIYSKDCLNENQLKLYGPNLLLKISVLLSLIGIICRIYVKVTQECEQVIYAYSYLYYSEIFILYLFCIYLELLSNMFDRLNHEISSLNDIKLNKKCIKFMTDKHSDLIDLTDDVNALFSIQNLVICLTSLAAFTAGLYSLFYVIFVSKKFDYNFYFRVDDTVRSILKVSFLVYFCEKLVKYFNLKLFHLLKKTPNINEYQELMFYNLKERKASFTAGGIIQLGYPFIGSMLGTALTYVIIVIQFNQSSGEDVV</sequence>
<dbReference type="GO" id="GO:0050909">
    <property type="term" value="P:sensory perception of taste"/>
    <property type="evidence" value="ECO:0007669"/>
    <property type="project" value="InterPro"/>
</dbReference>
<feature type="transmembrane region" description="Helical" evidence="8">
    <location>
        <begin position="295"/>
        <end position="317"/>
    </location>
</feature>
<keyword evidence="7 8" id="KW-0807">Transducer</keyword>
<dbReference type="EMBL" id="JAPXFL010000001">
    <property type="protein sequence ID" value="KAK9511976.1"/>
    <property type="molecule type" value="Genomic_DNA"/>
</dbReference>
<keyword evidence="3 8" id="KW-0812">Transmembrane</keyword>
<dbReference type="GO" id="GO:0030425">
    <property type="term" value="C:dendrite"/>
    <property type="evidence" value="ECO:0007669"/>
    <property type="project" value="TreeGrafter"/>
</dbReference>
<name>A0AAW1DMV0_9HEMI</name>
<feature type="transmembrane region" description="Helical" evidence="8">
    <location>
        <begin position="40"/>
        <end position="61"/>
    </location>
</feature>
<comment type="caution">
    <text evidence="9">The sequence shown here is derived from an EMBL/GenBank/DDBJ whole genome shotgun (WGS) entry which is preliminary data.</text>
</comment>
<feature type="transmembrane region" description="Helical" evidence="8">
    <location>
        <begin position="193"/>
        <end position="218"/>
    </location>
</feature>
<comment type="subcellular location">
    <subcellularLocation>
        <location evidence="1 8">Cell membrane</location>
        <topology evidence="1 8">Multi-pass membrane protein</topology>
    </subcellularLocation>
</comment>
<dbReference type="GO" id="GO:0005886">
    <property type="term" value="C:plasma membrane"/>
    <property type="evidence" value="ECO:0007669"/>
    <property type="project" value="UniProtKB-SubCell"/>
</dbReference>
<dbReference type="Pfam" id="PF08395">
    <property type="entry name" value="7tm_7"/>
    <property type="match status" value="1"/>
</dbReference>
<evidence type="ECO:0000256" key="8">
    <source>
        <dbReference type="RuleBase" id="RU363108"/>
    </source>
</evidence>
<comment type="similarity">
    <text evidence="8">Belongs to the insect chemoreceptor superfamily. Gustatory receptor (GR) family.</text>
</comment>
<evidence type="ECO:0000256" key="7">
    <source>
        <dbReference type="ARBA" id="ARBA00023224"/>
    </source>
</evidence>
<keyword evidence="5 8" id="KW-0472">Membrane</keyword>
<evidence type="ECO:0000256" key="3">
    <source>
        <dbReference type="ARBA" id="ARBA00022692"/>
    </source>
</evidence>
<dbReference type="GO" id="GO:0043025">
    <property type="term" value="C:neuronal cell body"/>
    <property type="evidence" value="ECO:0007669"/>
    <property type="project" value="TreeGrafter"/>
</dbReference>
<keyword evidence="4 8" id="KW-1133">Transmembrane helix</keyword>
<dbReference type="AlphaFoldDB" id="A0AAW1DMV0"/>
<evidence type="ECO:0000256" key="6">
    <source>
        <dbReference type="ARBA" id="ARBA00023170"/>
    </source>
</evidence>
<evidence type="ECO:0000256" key="5">
    <source>
        <dbReference type="ARBA" id="ARBA00023136"/>
    </source>
</evidence>
<evidence type="ECO:0000256" key="1">
    <source>
        <dbReference type="ARBA" id="ARBA00004651"/>
    </source>
</evidence>
<evidence type="ECO:0000256" key="4">
    <source>
        <dbReference type="ARBA" id="ARBA00022989"/>
    </source>
</evidence>
<feature type="transmembrane region" description="Helical" evidence="8">
    <location>
        <begin position="6"/>
        <end position="28"/>
    </location>
</feature>
<evidence type="ECO:0000313" key="9">
    <source>
        <dbReference type="EMBL" id="KAK9511976.1"/>
    </source>
</evidence>
<feature type="transmembrane region" description="Helical" evidence="8">
    <location>
        <begin position="93"/>
        <end position="112"/>
    </location>
</feature>
<evidence type="ECO:0000256" key="2">
    <source>
        <dbReference type="ARBA" id="ARBA00022475"/>
    </source>
</evidence>
<accession>A0AAW1DMV0</accession>
<protein>
    <recommendedName>
        <fullName evidence="8">Gustatory receptor</fullName>
    </recommendedName>
</protein>
<keyword evidence="10" id="KW-1185">Reference proteome</keyword>
<comment type="function">
    <text evidence="8">Gustatory receptor which mediates acceptance or avoidance behavior, depending on its substrates.</text>
</comment>
<comment type="caution">
    <text evidence="8">Lacks conserved residue(s) required for the propagation of feature annotation.</text>
</comment>
<dbReference type="Proteomes" id="UP001461498">
    <property type="component" value="Unassembled WGS sequence"/>
</dbReference>
<gene>
    <name evidence="9" type="ORF">O3M35_000527</name>
</gene>
<feature type="transmembrane region" description="Helical" evidence="8">
    <location>
        <begin position="124"/>
        <end position="145"/>
    </location>
</feature>
<reference evidence="9 10" key="1">
    <citation type="submission" date="2022-12" db="EMBL/GenBank/DDBJ databases">
        <title>Chromosome-level genome assembly of true bugs.</title>
        <authorList>
            <person name="Ma L."/>
            <person name="Li H."/>
        </authorList>
    </citation>
    <scope>NUCLEOTIDE SEQUENCE [LARGE SCALE GENOMIC DNA]</scope>
    <source>
        <strain evidence="9">Lab_2022b</strain>
    </source>
</reference>
<keyword evidence="2 8" id="KW-1003">Cell membrane</keyword>
<keyword evidence="6 8" id="KW-0675">Receptor</keyword>
<dbReference type="InterPro" id="IPR013604">
    <property type="entry name" value="7TM_chemorcpt"/>
</dbReference>
<organism evidence="9 10">
    <name type="scientific">Rhynocoris fuscipes</name>
    <dbReference type="NCBI Taxonomy" id="488301"/>
    <lineage>
        <taxon>Eukaryota</taxon>
        <taxon>Metazoa</taxon>
        <taxon>Ecdysozoa</taxon>
        <taxon>Arthropoda</taxon>
        <taxon>Hexapoda</taxon>
        <taxon>Insecta</taxon>
        <taxon>Pterygota</taxon>
        <taxon>Neoptera</taxon>
        <taxon>Paraneoptera</taxon>
        <taxon>Hemiptera</taxon>
        <taxon>Heteroptera</taxon>
        <taxon>Panheteroptera</taxon>
        <taxon>Cimicomorpha</taxon>
        <taxon>Reduviidae</taxon>
        <taxon>Harpactorinae</taxon>
        <taxon>Harpactorini</taxon>
        <taxon>Rhynocoris</taxon>
    </lineage>
</organism>
<dbReference type="GO" id="GO:0030424">
    <property type="term" value="C:axon"/>
    <property type="evidence" value="ECO:0007669"/>
    <property type="project" value="TreeGrafter"/>
</dbReference>
<dbReference type="PANTHER" id="PTHR21143">
    <property type="entry name" value="INVERTEBRATE GUSTATORY RECEPTOR"/>
    <property type="match status" value="1"/>
</dbReference>
<dbReference type="GO" id="GO:0007165">
    <property type="term" value="P:signal transduction"/>
    <property type="evidence" value="ECO:0007669"/>
    <property type="project" value="UniProtKB-KW"/>
</dbReference>
<dbReference type="PANTHER" id="PTHR21143:SF121">
    <property type="entry name" value="GUSTATORY AND ODORANT RECEPTOR 21A"/>
    <property type="match status" value="1"/>
</dbReference>